<dbReference type="SUPFAM" id="SSF52833">
    <property type="entry name" value="Thioredoxin-like"/>
    <property type="match status" value="1"/>
</dbReference>
<accession>A0A4S2LWS6</accession>
<comment type="function">
    <text evidence="1">GST isoenzymes appear to play a central role in the parasite detoxification system. Other functions are also suspected including a role in increasing the solubility of haematin in the parasite gut.</text>
</comment>
<dbReference type="SFLD" id="SFLDS00019">
    <property type="entry name" value="Glutathione_Transferase_(cytos"/>
    <property type="match status" value="1"/>
</dbReference>
<dbReference type="PANTHER" id="PTHR11571:SF224">
    <property type="entry name" value="HEMATOPOIETIC PROSTAGLANDIN D SYNTHASE"/>
    <property type="match status" value="1"/>
</dbReference>
<comment type="subunit">
    <text evidence="4">Homodimer.</text>
</comment>
<dbReference type="Pfam" id="PF14497">
    <property type="entry name" value="GST_C_3"/>
    <property type="match status" value="1"/>
</dbReference>
<dbReference type="InterPro" id="IPR004045">
    <property type="entry name" value="Glutathione_S-Trfase_N"/>
</dbReference>
<dbReference type="GO" id="GO:0006749">
    <property type="term" value="P:glutathione metabolic process"/>
    <property type="evidence" value="ECO:0007669"/>
    <property type="project" value="TreeGrafter"/>
</dbReference>
<dbReference type="AlphaFoldDB" id="A0A4S2LWS6"/>
<feature type="domain" description="GST N-terminal" evidence="8">
    <location>
        <begin position="2"/>
        <end position="84"/>
    </location>
</feature>
<proteinExistence type="inferred from homology"/>
<evidence type="ECO:0000313" key="11">
    <source>
        <dbReference type="Proteomes" id="UP000308267"/>
    </source>
</evidence>
<gene>
    <name evidence="10" type="ORF">CRM22_005708</name>
</gene>
<comment type="caution">
    <text evidence="10">The sequence shown here is derived from an EMBL/GenBank/DDBJ whole genome shotgun (WGS) entry which is preliminary data.</text>
</comment>
<dbReference type="STRING" id="147828.A0A4S2LWS6"/>
<comment type="catalytic activity">
    <reaction evidence="7">
        <text>RX + glutathione = an S-substituted glutathione + a halide anion + H(+)</text>
        <dbReference type="Rhea" id="RHEA:16437"/>
        <dbReference type="ChEBI" id="CHEBI:15378"/>
        <dbReference type="ChEBI" id="CHEBI:16042"/>
        <dbReference type="ChEBI" id="CHEBI:17792"/>
        <dbReference type="ChEBI" id="CHEBI:57925"/>
        <dbReference type="ChEBI" id="CHEBI:90779"/>
        <dbReference type="EC" id="2.5.1.18"/>
    </reaction>
</comment>
<dbReference type="InterPro" id="IPR040079">
    <property type="entry name" value="Glutathione_S-Trfase"/>
</dbReference>
<keyword evidence="11" id="KW-1185">Reference proteome</keyword>
<evidence type="ECO:0000256" key="6">
    <source>
        <dbReference type="ARBA" id="ARBA00022679"/>
    </source>
</evidence>
<dbReference type="SUPFAM" id="SSF47616">
    <property type="entry name" value="GST C-terminal domain-like"/>
    <property type="match status" value="1"/>
</dbReference>
<protein>
    <recommendedName>
        <fullName evidence="5">glutathione transferase</fullName>
        <ecNumber evidence="5">2.5.1.18</ecNumber>
    </recommendedName>
</protein>
<dbReference type="InterPro" id="IPR010987">
    <property type="entry name" value="Glutathione-S-Trfase_C-like"/>
</dbReference>
<evidence type="ECO:0000313" key="10">
    <source>
        <dbReference type="EMBL" id="TGZ65738.1"/>
    </source>
</evidence>
<dbReference type="CDD" id="cd03039">
    <property type="entry name" value="GST_N_Sigma_like"/>
    <property type="match status" value="1"/>
</dbReference>
<evidence type="ECO:0000256" key="1">
    <source>
        <dbReference type="ARBA" id="ARBA00002446"/>
    </source>
</evidence>
<dbReference type="EMBL" id="SJOL01006478">
    <property type="protein sequence ID" value="TGZ65738.1"/>
    <property type="molecule type" value="Genomic_DNA"/>
</dbReference>
<dbReference type="Gene3D" id="3.40.30.10">
    <property type="entry name" value="Glutaredoxin"/>
    <property type="match status" value="1"/>
</dbReference>
<dbReference type="InterPro" id="IPR004046">
    <property type="entry name" value="GST_C"/>
</dbReference>
<evidence type="ECO:0000259" key="8">
    <source>
        <dbReference type="PROSITE" id="PS50404"/>
    </source>
</evidence>
<dbReference type="EC" id="2.5.1.18" evidence="5"/>
<reference evidence="10 11" key="1">
    <citation type="journal article" date="2019" name="BMC Genomics">
        <title>New insights from Opisthorchis felineus genome: update on genomics of the epidemiologically important liver flukes.</title>
        <authorList>
            <person name="Ershov N.I."/>
            <person name="Mordvinov V.A."/>
            <person name="Prokhortchouk E.B."/>
            <person name="Pakharukova M.Y."/>
            <person name="Gunbin K.V."/>
            <person name="Ustyantsev K."/>
            <person name="Genaev M.A."/>
            <person name="Blinov A.G."/>
            <person name="Mazur A."/>
            <person name="Boulygina E."/>
            <person name="Tsygankova S."/>
            <person name="Khrameeva E."/>
            <person name="Chekanov N."/>
            <person name="Fan G."/>
            <person name="Xiao A."/>
            <person name="Zhang H."/>
            <person name="Xu X."/>
            <person name="Yang H."/>
            <person name="Solovyev V."/>
            <person name="Lee S.M."/>
            <person name="Liu X."/>
            <person name="Afonnikov D.A."/>
            <person name="Skryabin K.G."/>
        </authorList>
    </citation>
    <scope>NUCLEOTIDE SEQUENCE [LARGE SCALE GENOMIC DNA]</scope>
    <source>
        <strain evidence="10">AK-0245</strain>
        <tissue evidence="10">Whole organism</tissue>
    </source>
</reference>
<sequence>MSQYKLTYFNLRGRAEPIRMALIVSGTPFEDCRIEVSDWPPKKSTIPGGKLPILEVTSPCGKKTVMTESMAIARYLAKQHNLMGATDEDYYKIEKTIGQDNKPSRKNIKESESQFANSDTVRHTVHFDHVINSTSVKCGDLHDLVYKIARSPDAEKPKLIEELKKPENAPRLLNLISETLKSNPSGFVTGEKVSLGDITLLCTLDQFEAVYPGFLKENYPIFVTHREHVVALQPKLAEHLKTRPTTIV</sequence>
<evidence type="ECO:0000256" key="5">
    <source>
        <dbReference type="ARBA" id="ARBA00012452"/>
    </source>
</evidence>
<dbReference type="GO" id="GO:0004364">
    <property type="term" value="F:glutathione transferase activity"/>
    <property type="evidence" value="ECO:0007669"/>
    <property type="project" value="UniProtKB-EC"/>
</dbReference>
<organism evidence="10 11">
    <name type="scientific">Opisthorchis felineus</name>
    <dbReference type="NCBI Taxonomy" id="147828"/>
    <lineage>
        <taxon>Eukaryota</taxon>
        <taxon>Metazoa</taxon>
        <taxon>Spiralia</taxon>
        <taxon>Lophotrochozoa</taxon>
        <taxon>Platyhelminthes</taxon>
        <taxon>Trematoda</taxon>
        <taxon>Digenea</taxon>
        <taxon>Opisthorchiida</taxon>
        <taxon>Opisthorchiata</taxon>
        <taxon>Opisthorchiidae</taxon>
        <taxon>Opisthorchis</taxon>
    </lineage>
</organism>
<dbReference type="PROSITE" id="PS50405">
    <property type="entry name" value="GST_CTER"/>
    <property type="match status" value="1"/>
</dbReference>
<dbReference type="PANTHER" id="PTHR11571">
    <property type="entry name" value="GLUTATHIONE S-TRANSFERASE"/>
    <property type="match status" value="1"/>
</dbReference>
<dbReference type="PROSITE" id="PS50404">
    <property type="entry name" value="GST_NTER"/>
    <property type="match status" value="1"/>
</dbReference>
<dbReference type="InterPro" id="IPR050213">
    <property type="entry name" value="GST_superfamily"/>
</dbReference>
<dbReference type="Proteomes" id="UP000308267">
    <property type="component" value="Unassembled WGS sequence"/>
</dbReference>
<comment type="function">
    <text evidence="2">Conjugation of reduced glutathione to a wide number of exogenous and endogenous hydrophobic electrophiles.</text>
</comment>
<dbReference type="CDD" id="cd03192">
    <property type="entry name" value="GST_C_Sigma_like"/>
    <property type="match status" value="1"/>
</dbReference>
<dbReference type="InterPro" id="IPR036249">
    <property type="entry name" value="Thioredoxin-like_sf"/>
</dbReference>
<evidence type="ECO:0000256" key="4">
    <source>
        <dbReference type="ARBA" id="ARBA00011738"/>
    </source>
</evidence>
<dbReference type="OrthoDB" id="414243at2759"/>
<name>A0A4S2LWS6_OPIFE</name>
<dbReference type="Pfam" id="PF02798">
    <property type="entry name" value="GST_N"/>
    <property type="match status" value="1"/>
</dbReference>
<evidence type="ECO:0000256" key="7">
    <source>
        <dbReference type="ARBA" id="ARBA00047960"/>
    </source>
</evidence>
<keyword evidence="6" id="KW-0808">Transferase</keyword>
<feature type="domain" description="GST C-terminal" evidence="9">
    <location>
        <begin position="123"/>
        <end position="248"/>
    </location>
</feature>
<evidence type="ECO:0000256" key="2">
    <source>
        <dbReference type="ARBA" id="ARBA00003701"/>
    </source>
</evidence>
<dbReference type="Gene3D" id="1.20.1050.10">
    <property type="match status" value="1"/>
</dbReference>
<evidence type="ECO:0000259" key="9">
    <source>
        <dbReference type="PROSITE" id="PS50405"/>
    </source>
</evidence>
<evidence type="ECO:0000256" key="3">
    <source>
        <dbReference type="ARBA" id="ARBA00005861"/>
    </source>
</evidence>
<comment type="similarity">
    <text evidence="3">Belongs to the GST superfamily. Mu family.</text>
</comment>
<dbReference type="InterPro" id="IPR036282">
    <property type="entry name" value="Glutathione-S-Trfase_C_sf"/>
</dbReference>